<dbReference type="GO" id="GO:0005886">
    <property type="term" value="C:plasma membrane"/>
    <property type="evidence" value="ECO:0007669"/>
    <property type="project" value="TreeGrafter"/>
</dbReference>
<keyword evidence="8" id="KW-0547">Nucleotide-binding</keyword>
<comment type="catalytic activity">
    <reaction evidence="1">
        <text>ATP + protein L-histidine = ADP + protein N-phospho-L-histidine.</text>
        <dbReference type="EC" id="2.7.13.3"/>
    </reaction>
</comment>
<dbReference type="GO" id="GO:0005524">
    <property type="term" value="F:ATP binding"/>
    <property type="evidence" value="ECO:0007669"/>
    <property type="project" value="UniProtKB-KW"/>
</dbReference>
<gene>
    <name evidence="8" type="ORF">LEA_19640</name>
</gene>
<dbReference type="Pfam" id="PF02518">
    <property type="entry name" value="HATPase_c"/>
    <property type="match status" value="1"/>
</dbReference>
<evidence type="ECO:0000256" key="4">
    <source>
        <dbReference type="ARBA" id="ARBA00022679"/>
    </source>
</evidence>
<keyword evidence="6" id="KW-0902">Two-component regulatory system</keyword>
<comment type="caution">
    <text evidence="8">The sequence shown here is derived from an EMBL/GenBank/DDBJ whole genome shotgun (WGS) entry which is preliminary data.</text>
</comment>
<keyword evidence="5" id="KW-0418">Kinase</keyword>
<feature type="domain" description="Histidine kinase" evidence="7">
    <location>
        <begin position="1"/>
        <end position="64"/>
    </location>
</feature>
<dbReference type="EC" id="2.7.13.3" evidence="2"/>
<evidence type="ECO:0000256" key="2">
    <source>
        <dbReference type="ARBA" id="ARBA00012438"/>
    </source>
</evidence>
<dbReference type="InterPro" id="IPR050351">
    <property type="entry name" value="BphY/WalK/GraS-like"/>
</dbReference>
<evidence type="ECO:0000313" key="8">
    <source>
        <dbReference type="EMBL" id="EKC46904.1"/>
    </source>
</evidence>
<evidence type="ECO:0000256" key="3">
    <source>
        <dbReference type="ARBA" id="ARBA00022553"/>
    </source>
</evidence>
<dbReference type="PROSITE" id="PS50109">
    <property type="entry name" value="HIS_KIN"/>
    <property type="match status" value="1"/>
</dbReference>
<organism evidence="8">
    <name type="scientific">human gut metagenome</name>
    <dbReference type="NCBI Taxonomy" id="408170"/>
    <lineage>
        <taxon>unclassified sequences</taxon>
        <taxon>metagenomes</taxon>
        <taxon>organismal metagenomes</taxon>
    </lineage>
</organism>
<feature type="non-terminal residue" evidence="8">
    <location>
        <position position="1"/>
    </location>
</feature>
<dbReference type="InterPro" id="IPR005467">
    <property type="entry name" value="His_kinase_dom"/>
</dbReference>
<sequence length="78" mass="8347">PEADRPNIFNRFYRVDKARSREHGGSGLGLSIVHDAAALYGGVVIVDGVEPHGTRFTVTFPRAAASGAPETQKEVPET</sequence>
<reference evidence="8" key="1">
    <citation type="journal article" date="2013" name="Environ. Microbiol.">
        <title>Microbiota from the distal guts of lean and obese adolescents exhibit partial functional redundancy besides clear differences in community structure.</title>
        <authorList>
            <person name="Ferrer M."/>
            <person name="Ruiz A."/>
            <person name="Lanza F."/>
            <person name="Haange S.B."/>
            <person name="Oberbach A."/>
            <person name="Till H."/>
            <person name="Bargiela R."/>
            <person name="Campoy C."/>
            <person name="Segura M.T."/>
            <person name="Richter M."/>
            <person name="von Bergen M."/>
            <person name="Seifert J."/>
            <person name="Suarez A."/>
        </authorList>
    </citation>
    <scope>NUCLEOTIDE SEQUENCE</scope>
</reference>
<evidence type="ECO:0000256" key="5">
    <source>
        <dbReference type="ARBA" id="ARBA00022777"/>
    </source>
</evidence>
<dbReference type="InterPro" id="IPR036890">
    <property type="entry name" value="HATPase_C_sf"/>
</dbReference>
<dbReference type="AlphaFoldDB" id="K1RU47"/>
<name>K1RU47_9ZZZZ</name>
<dbReference type="GO" id="GO:0016036">
    <property type="term" value="P:cellular response to phosphate starvation"/>
    <property type="evidence" value="ECO:0007669"/>
    <property type="project" value="TreeGrafter"/>
</dbReference>
<accession>K1RU47</accession>
<dbReference type="InterPro" id="IPR003594">
    <property type="entry name" value="HATPase_dom"/>
</dbReference>
<dbReference type="GO" id="GO:0000155">
    <property type="term" value="F:phosphorelay sensor kinase activity"/>
    <property type="evidence" value="ECO:0007669"/>
    <property type="project" value="TreeGrafter"/>
</dbReference>
<keyword evidence="8" id="KW-0067">ATP-binding</keyword>
<dbReference type="GO" id="GO:0004721">
    <property type="term" value="F:phosphoprotein phosphatase activity"/>
    <property type="evidence" value="ECO:0007669"/>
    <property type="project" value="TreeGrafter"/>
</dbReference>
<dbReference type="PRINTS" id="PR00344">
    <property type="entry name" value="BCTRLSENSOR"/>
</dbReference>
<protein>
    <recommendedName>
        <fullName evidence="2">histidine kinase</fullName>
        <ecNumber evidence="2">2.7.13.3</ecNumber>
    </recommendedName>
</protein>
<evidence type="ECO:0000256" key="1">
    <source>
        <dbReference type="ARBA" id="ARBA00000085"/>
    </source>
</evidence>
<dbReference type="InterPro" id="IPR004358">
    <property type="entry name" value="Sig_transdc_His_kin-like_C"/>
</dbReference>
<keyword evidence="4" id="KW-0808">Transferase</keyword>
<dbReference type="PANTHER" id="PTHR45453:SF1">
    <property type="entry name" value="PHOSPHATE REGULON SENSOR PROTEIN PHOR"/>
    <property type="match status" value="1"/>
</dbReference>
<dbReference type="PANTHER" id="PTHR45453">
    <property type="entry name" value="PHOSPHATE REGULON SENSOR PROTEIN PHOR"/>
    <property type="match status" value="1"/>
</dbReference>
<proteinExistence type="predicted"/>
<dbReference type="SUPFAM" id="SSF55874">
    <property type="entry name" value="ATPase domain of HSP90 chaperone/DNA topoisomerase II/histidine kinase"/>
    <property type="match status" value="1"/>
</dbReference>
<dbReference type="Gene3D" id="3.30.565.10">
    <property type="entry name" value="Histidine kinase-like ATPase, C-terminal domain"/>
    <property type="match status" value="1"/>
</dbReference>
<dbReference type="EMBL" id="AJWY01013503">
    <property type="protein sequence ID" value="EKC46904.1"/>
    <property type="molecule type" value="Genomic_DNA"/>
</dbReference>
<evidence type="ECO:0000259" key="7">
    <source>
        <dbReference type="PROSITE" id="PS50109"/>
    </source>
</evidence>
<evidence type="ECO:0000256" key="6">
    <source>
        <dbReference type="ARBA" id="ARBA00023012"/>
    </source>
</evidence>
<keyword evidence="3" id="KW-0597">Phosphoprotein</keyword>